<sequence length="215" mass="23902">MNAELTGFNLIAPKVPKSYGPAGDRLDFNNVYSDPYIEIVVPHYVGMAKGHVIRGRWASGRYKYDTDTLTINAPGPQTLKIPRLEVIDSIGGKVAVNYSVREAPGLPLLISKSLTLNVDAQDFDLAEPRLSADRKKVTVKFLNMEAGYTVRVRWYGKVIHDTDTKPIVNDSSIAFNIPSSWIQENIGKLVLINYSLHHSGTTDNLMFSKVLRVSL</sequence>
<dbReference type="Proteomes" id="UP000026739">
    <property type="component" value="Unassembled WGS sequence"/>
</dbReference>
<name>A0A059L5Z6_9PSED</name>
<accession>A0A059L5Z6</accession>
<comment type="caution">
    <text evidence="1">The sequence shown here is derived from an EMBL/GenBank/DDBJ whole genome shotgun (WGS) entry which is preliminary data.</text>
</comment>
<organism evidence="1 2">
    <name type="scientific">Pseudomonas mandelii PD30</name>
    <dbReference type="NCBI Taxonomy" id="1419583"/>
    <lineage>
        <taxon>Bacteria</taxon>
        <taxon>Pseudomonadati</taxon>
        <taxon>Pseudomonadota</taxon>
        <taxon>Gammaproteobacteria</taxon>
        <taxon>Pseudomonadales</taxon>
        <taxon>Pseudomonadaceae</taxon>
        <taxon>Pseudomonas</taxon>
    </lineage>
</organism>
<evidence type="ECO:0000313" key="2">
    <source>
        <dbReference type="Proteomes" id="UP000026739"/>
    </source>
</evidence>
<proteinExistence type="predicted"/>
<reference evidence="1 2" key="1">
    <citation type="submission" date="2013-12" db="EMBL/GenBank/DDBJ databases">
        <authorList>
            <person name="Formusa P.A."/>
            <person name="Habash M."/>
            <person name="Lee H."/>
            <person name="Trevors J.T."/>
        </authorList>
    </citation>
    <scope>NUCLEOTIDE SEQUENCE [LARGE SCALE GENOMIC DNA]</scope>
    <source>
        <strain evidence="1 2">PD30</strain>
    </source>
</reference>
<dbReference type="AlphaFoldDB" id="A0A059L5Z6"/>
<gene>
    <name evidence="1" type="ORF">V466_08600</name>
</gene>
<dbReference type="RefSeq" id="WP_050482786.1">
    <property type="nucleotide sequence ID" value="NZ_AZQQ01000066.1"/>
</dbReference>
<protein>
    <submittedName>
        <fullName evidence="1">Uncharacterized protein</fullName>
    </submittedName>
</protein>
<dbReference type="EMBL" id="AZQQ01000066">
    <property type="protein sequence ID" value="KDD69530.1"/>
    <property type="molecule type" value="Genomic_DNA"/>
</dbReference>
<evidence type="ECO:0000313" key="1">
    <source>
        <dbReference type="EMBL" id="KDD69530.1"/>
    </source>
</evidence>